<keyword evidence="4" id="KW-1185">Reference proteome</keyword>
<dbReference type="SMART" id="SM00530">
    <property type="entry name" value="HTH_XRE"/>
    <property type="match status" value="1"/>
</dbReference>
<protein>
    <submittedName>
        <fullName evidence="3">XRE family transcriptional regulator</fullName>
    </submittedName>
</protein>
<dbReference type="AlphaFoldDB" id="A0A3E3K5D2"/>
<dbReference type="Gene3D" id="1.10.260.40">
    <property type="entry name" value="lambda repressor-like DNA-binding domains"/>
    <property type="match status" value="1"/>
</dbReference>
<dbReference type="RefSeq" id="WP_082136435.1">
    <property type="nucleotide sequence ID" value="NZ_BAABYU010000001.1"/>
</dbReference>
<dbReference type="InterPro" id="IPR001387">
    <property type="entry name" value="Cro/C1-type_HTH"/>
</dbReference>
<organism evidence="3 4">
    <name type="scientific">Sellimonas intestinalis</name>
    <dbReference type="NCBI Taxonomy" id="1653434"/>
    <lineage>
        <taxon>Bacteria</taxon>
        <taxon>Bacillati</taxon>
        <taxon>Bacillota</taxon>
        <taxon>Clostridia</taxon>
        <taxon>Lachnospirales</taxon>
        <taxon>Lachnospiraceae</taxon>
        <taxon>Sellimonas</taxon>
    </lineage>
</organism>
<evidence type="ECO:0000259" key="2">
    <source>
        <dbReference type="PROSITE" id="PS50943"/>
    </source>
</evidence>
<sequence>MMEYMMQNDLLEHIGRKIKFYRVKRKLTVTQLARMVHLSPSAISKYENAKLSIDIRTLFHIAEALDVTVNQLLDYQKSVKQEKYRTNTINFFRRSNLFYMYQYFGIDKQIHACVFEVTDGDDKDQVSVYYSCEDLEHYVDSGYIYKGVMSCHDLVTNFYLKNPYNFSDEFFICAKSTFLQGSITTGLLSALSQSLRNPYATKVIFSLTPLEQNEKLKEWLRIADKESYSEIKRTNSLVVY</sequence>
<dbReference type="Pfam" id="PF01381">
    <property type="entry name" value="HTH_3"/>
    <property type="match status" value="1"/>
</dbReference>
<dbReference type="InterPro" id="IPR050807">
    <property type="entry name" value="TransReg_Diox_bact_type"/>
</dbReference>
<dbReference type="CDD" id="cd00093">
    <property type="entry name" value="HTH_XRE"/>
    <property type="match status" value="1"/>
</dbReference>
<dbReference type="OrthoDB" id="1623336at2"/>
<evidence type="ECO:0000313" key="4">
    <source>
        <dbReference type="Proteomes" id="UP000261080"/>
    </source>
</evidence>
<keyword evidence="1" id="KW-0238">DNA-binding</keyword>
<evidence type="ECO:0000256" key="1">
    <source>
        <dbReference type="ARBA" id="ARBA00023125"/>
    </source>
</evidence>
<dbReference type="GO" id="GO:0003677">
    <property type="term" value="F:DNA binding"/>
    <property type="evidence" value="ECO:0007669"/>
    <property type="project" value="UniProtKB-KW"/>
</dbReference>
<dbReference type="EMBL" id="QVLX01000001">
    <property type="protein sequence ID" value="RGE89896.1"/>
    <property type="molecule type" value="Genomic_DNA"/>
</dbReference>
<name>A0A3E3K5D2_9FIRM</name>
<evidence type="ECO:0000313" key="3">
    <source>
        <dbReference type="EMBL" id="RGE89896.1"/>
    </source>
</evidence>
<proteinExistence type="predicted"/>
<gene>
    <name evidence="3" type="ORF">DW016_01065</name>
</gene>
<feature type="domain" description="HTH cro/C1-type" evidence="2">
    <location>
        <begin position="18"/>
        <end position="72"/>
    </location>
</feature>
<dbReference type="GO" id="GO:0003700">
    <property type="term" value="F:DNA-binding transcription factor activity"/>
    <property type="evidence" value="ECO:0007669"/>
    <property type="project" value="TreeGrafter"/>
</dbReference>
<dbReference type="Proteomes" id="UP000261080">
    <property type="component" value="Unassembled WGS sequence"/>
</dbReference>
<dbReference type="PANTHER" id="PTHR46797:SF1">
    <property type="entry name" value="METHYLPHOSPHONATE SYNTHASE"/>
    <property type="match status" value="1"/>
</dbReference>
<comment type="caution">
    <text evidence="3">The sequence shown here is derived from an EMBL/GenBank/DDBJ whole genome shotgun (WGS) entry which is preliminary data.</text>
</comment>
<dbReference type="PROSITE" id="PS50943">
    <property type="entry name" value="HTH_CROC1"/>
    <property type="match status" value="1"/>
</dbReference>
<dbReference type="PANTHER" id="PTHR46797">
    <property type="entry name" value="HTH-TYPE TRANSCRIPTIONAL REGULATOR"/>
    <property type="match status" value="1"/>
</dbReference>
<dbReference type="InterPro" id="IPR010982">
    <property type="entry name" value="Lambda_DNA-bd_dom_sf"/>
</dbReference>
<accession>A0A3E3K5D2</accession>
<dbReference type="GO" id="GO:0005829">
    <property type="term" value="C:cytosol"/>
    <property type="evidence" value="ECO:0007669"/>
    <property type="project" value="TreeGrafter"/>
</dbReference>
<dbReference type="SUPFAM" id="SSF47413">
    <property type="entry name" value="lambda repressor-like DNA-binding domains"/>
    <property type="match status" value="1"/>
</dbReference>
<reference evidence="3 4" key="1">
    <citation type="submission" date="2018-08" db="EMBL/GenBank/DDBJ databases">
        <title>A genome reference for cultivated species of the human gut microbiota.</title>
        <authorList>
            <person name="Zou Y."/>
            <person name="Xue W."/>
            <person name="Luo G."/>
        </authorList>
    </citation>
    <scope>NUCLEOTIDE SEQUENCE [LARGE SCALE GENOMIC DNA]</scope>
    <source>
        <strain evidence="3 4">AF37-2AT</strain>
    </source>
</reference>